<dbReference type="InterPro" id="IPR004291">
    <property type="entry name" value="Transposase_IS66_central"/>
</dbReference>
<dbReference type="EMBL" id="JACHVS010000001">
    <property type="protein sequence ID" value="MBB2995696.1"/>
    <property type="molecule type" value="Genomic_DNA"/>
</dbReference>
<feature type="compositionally biased region" description="Polar residues" evidence="2">
    <location>
        <begin position="47"/>
        <end position="56"/>
    </location>
</feature>
<reference evidence="6 7" key="1">
    <citation type="submission" date="2020-08" db="EMBL/GenBank/DDBJ databases">
        <title>Sequencing the genomes of 1000 actinobacteria strains.</title>
        <authorList>
            <person name="Klenk H.-P."/>
        </authorList>
    </citation>
    <scope>NUCLEOTIDE SEQUENCE [LARGE SCALE GENOMIC DNA]</scope>
    <source>
        <strain evidence="6 7">DSM 22826</strain>
    </source>
</reference>
<organism evidence="6 7">
    <name type="scientific">Paeniglutamicibacter cryotolerans</name>
    <dbReference type="NCBI Taxonomy" id="670079"/>
    <lineage>
        <taxon>Bacteria</taxon>
        <taxon>Bacillati</taxon>
        <taxon>Actinomycetota</taxon>
        <taxon>Actinomycetes</taxon>
        <taxon>Micrococcales</taxon>
        <taxon>Micrococcaceae</taxon>
        <taxon>Paeniglutamicibacter</taxon>
    </lineage>
</organism>
<accession>A0A839QNX2</accession>
<evidence type="ECO:0000259" key="5">
    <source>
        <dbReference type="Pfam" id="PF20042"/>
    </source>
</evidence>
<dbReference type="Pfam" id="PF20042">
    <property type="entry name" value="DUF6444"/>
    <property type="match status" value="1"/>
</dbReference>
<comment type="caution">
    <text evidence="6">The sequence shown here is derived from an EMBL/GenBank/DDBJ whole genome shotgun (WGS) entry which is preliminary data.</text>
</comment>
<feature type="domain" description="Transposase IS66 zinc-finger binding" evidence="4">
    <location>
        <begin position="102"/>
        <end position="147"/>
    </location>
</feature>
<name>A0A839QNX2_9MICC</name>
<dbReference type="Proteomes" id="UP000523000">
    <property type="component" value="Unassembled WGS sequence"/>
</dbReference>
<evidence type="ECO:0000256" key="1">
    <source>
        <dbReference type="SAM" id="Coils"/>
    </source>
</evidence>
<dbReference type="PANTHER" id="PTHR33678:SF1">
    <property type="entry name" value="BLL1576 PROTEIN"/>
    <property type="match status" value="1"/>
</dbReference>
<feature type="region of interest" description="Disordered" evidence="2">
    <location>
        <begin position="47"/>
        <end position="86"/>
    </location>
</feature>
<dbReference type="InterPro" id="IPR052344">
    <property type="entry name" value="Transposase-related"/>
</dbReference>
<dbReference type="Pfam" id="PF13005">
    <property type="entry name" value="zf-IS66"/>
    <property type="match status" value="1"/>
</dbReference>
<evidence type="ECO:0000313" key="6">
    <source>
        <dbReference type="EMBL" id="MBB2995696.1"/>
    </source>
</evidence>
<dbReference type="AlphaFoldDB" id="A0A839QNX2"/>
<keyword evidence="1" id="KW-0175">Coiled coil</keyword>
<sequence>MSDSSVVPTVQALLARLEERDALIVQLKSEIDTLKATVATLEVRLGKNSQNSSKPPSTDAFIKPPPRSLRQPTGRKPGKQSGEAGMRLEPAEHPDEVLFQEPDACGRCGLDLADAPISGDRFRQVFDLPPIRLQIVEHRVLTRTCSCGHRTEALFPPEATATTCYGPRIQGLGAYLLHRQHLPVARTAELMADAFGAPVSTGWLASLAARAKTLLEPFLETARRGLRHASVVHFDETGARVNGVLRRVHVACTPELTLLHLATGRSAEAIGSGGILGHGFTGVAVHDGLPAYRKFPVQHGLCDVHHLRELDGIAEGTGQQWATGLAGLLVEILVAVNEAKDAGRTRLNKRVLRGYRRRYQRLVAEGIRLNPLPPPIGKRGRPALGTIRSLLRRLDVNRDDVLRFASDFRVPFSNNEAERGIRMVKLQQKVSGSWRSWDGAEAFLAIRSYVGTACKQGANTLRALQDAFAGDPWIPATP</sequence>
<feature type="coiled-coil region" evidence="1">
    <location>
        <begin position="17"/>
        <end position="44"/>
    </location>
</feature>
<evidence type="ECO:0000259" key="3">
    <source>
        <dbReference type="Pfam" id="PF03050"/>
    </source>
</evidence>
<evidence type="ECO:0000259" key="4">
    <source>
        <dbReference type="Pfam" id="PF13005"/>
    </source>
</evidence>
<protein>
    <submittedName>
        <fullName evidence="6">Transposase</fullName>
    </submittedName>
</protein>
<feature type="domain" description="DUF6444" evidence="5">
    <location>
        <begin position="8"/>
        <end position="87"/>
    </location>
</feature>
<dbReference type="RefSeq" id="WP_183510899.1">
    <property type="nucleotide sequence ID" value="NZ_BAABGK010000001.1"/>
</dbReference>
<gene>
    <name evidence="6" type="ORF">E9229_001887</name>
</gene>
<dbReference type="InterPro" id="IPR024474">
    <property type="entry name" value="Znf_dom_IS66"/>
</dbReference>
<keyword evidence="7" id="KW-1185">Reference proteome</keyword>
<dbReference type="NCBIfam" id="NF033517">
    <property type="entry name" value="transpos_IS66"/>
    <property type="match status" value="1"/>
</dbReference>
<proteinExistence type="predicted"/>
<feature type="domain" description="Transposase IS66 central" evidence="3">
    <location>
        <begin position="164"/>
        <end position="441"/>
    </location>
</feature>
<evidence type="ECO:0000313" key="7">
    <source>
        <dbReference type="Proteomes" id="UP000523000"/>
    </source>
</evidence>
<dbReference type="InterPro" id="IPR045618">
    <property type="entry name" value="DUF6444"/>
</dbReference>
<dbReference type="Pfam" id="PF03050">
    <property type="entry name" value="DDE_Tnp_IS66"/>
    <property type="match status" value="1"/>
</dbReference>
<evidence type="ECO:0000256" key="2">
    <source>
        <dbReference type="SAM" id="MobiDB-lite"/>
    </source>
</evidence>
<dbReference type="PANTHER" id="PTHR33678">
    <property type="entry name" value="BLL1576 PROTEIN"/>
    <property type="match status" value="1"/>
</dbReference>